<evidence type="ECO:0008006" key="3">
    <source>
        <dbReference type="Google" id="ProtNLM"/>
    </source>
</evidence>
<accession>A0AAW6E8U2</accession>
<dbReference type="AlphaFoldDB" id="A0AAW6E8U2"/>
<sequence>MLCKGEIPIEKNVIVTDVNGKRIGATYPKRAKGLVKNGRAEYASDCEKCTIRMLDTHKPTVDVTEVNNMGKVIDFDPRDFKADKSCENNVIAKYFVTDKDGENVIAYSIGNWNWDWTQICCDKKLEKNTDYVFRFVIVGGYCNTCNETSRFEIVPMPDGSLTDEAYEDRYTYDLAQNRYKPVLCKKTDEGMLRLFEIPFSTFDCEDFRFVFIAMHAVATLYAPKEFSAYADLEDTNFDQLRDEINSKNSEDNSANVVMDFTGAHVTRSTVTDLLTMARFGKSENVCIDFTGAVIEDDKPDDIKADADDTGSDDIAVELMDVADN</sequence>
<evidence type="ECO:0000313" key="2">
    <source>
        <dbReference type="Proteomes" id="UP001211015"/>
    </source>
</evidence>
<organism evidence="1 2">
    <name type="scientific">Ruminococcus bicirculans</name>
    <name type="common">ex Wegman et al. 2014</name>
    <dbReference type="NCBI Taxonomy" id="1160721"/>
    <lineage>
        <taxon>Bacteria</taxon>
        <taxon>Bacillati</taxon>
        <taxon>Bacillota</taxon>
        <taxon>Clostridia</taxon>
        <taxon>Eubacteriales</taxon>
        <taxon>Oscillospiraceae</taxon>
        <taxon>Ruminococcus</taxon>
    </lineage>
</organism>
<evidence type="ECO:0000313" key="1">
    <source>
        <dbReference type="EMBL" id="MDB8743505.1"/>
    </source>
</evidence>
<dbReference type="Proteomes" id="UP001211015">
    <property type="component" value="Unassembled WGS sequence"/>
</dbReference>
<dbReference type="RefSeq" id="WP_195388186.1">
    <property type="nucleotide sequence ID" value="NZ_JADNGL010000005.1"/>
</dbReference>
<protein>
    <recommendedName>
        <fullName evidence="3">DUF4325 domain-containing protein</fullName>
    </recommendedName>
</protein>
<gene>
    <name evidence="1" type="ORF">PNU62_00560</name>
</gene>
<name>A0AAW6E8U2_9FIRM</name>
<dbReference type="EMBL" id="JAQMLV010000001">
    <property type="protein sequence ID" value="MDB8743505.1"/>
    <property type="molecule type" value="Genomic_DNA"/>
</dbReference>
<reference evidence="1" key="1">
    <citation type="submission" date="2023-01" db="EMBL/GenBank/DDBJ databases">
        <title>Human gut microbiome strain richness.</title>
        <authorList>
            <person name="Chen-Liaw A."/>
        </authorList>
    </citation>
    <scope>NUCLEOTIDE SEQUENCE</scope>
    <source>
        <strain evidence="1">1001275st1_F4_1001275B_160808</strain>
    </source>
</reference>
<comment type="caution">
    <text evidence="1">The sequence shown here is derived from an EMBL/GenBank/DDBJ whole genome shotgun (WGS) entry which is preliminary data.</text>
</comment>
<proteinExistence type="predicted"/>